<gene>
    <name evidence="1" type="ORF">A2140_03095</name>
</gene>
<organism evidence="1 2">
    <name type="scientific">Candidatus Muproteobacteria bacterium RBG_16_62_13</name>
    <dbReference type="NCBI Taxonomy" id="1817756"/>
    <lineage>
        <taxon>Bacteria</taxon>
        <taxon>Pseudomonadati</taxon>
        <taxon>Pseudomonadota</taxon>
        <taxon>Candidatus Muproteobacteria</taxon>
    </lineage>
</organism>
<evidence type="ECO:0008006" key="3">
    <source>
        <dbReference type="Google" id="ProtNLM"/>
    </source>
</evidence>
<name>A0A1F6SWT9_9PROT</name>
<accession>A0A1F6SWT9</accession>
<reference evidence="1 2" key="1">
    <citation type="journal article" date="2016" name="Nat. Commun.">
        <title>Thousands of microbial genomes shed light on interconnected biogeochemical processes in an aquifer system.</title>
        <authorList>
            <person name="Anantharaman K."/>
            <person name="Brown C.T."/>
            <person name="Hug L.A."/>
            <person name="Sharon I."/>
            <person name="Castelle C.J."/>
            <person name="Probst A.J."/>
            <person name="Thomas B.C."/>
            <person name="Singh A."/>
            <person name="Wilkins M.J."/>
            <person name="Karaoz U."/>
            <person name="Brodie E.L."/>
            <person name="Williams K.H."/>
            <person name="Hubbard S.S."/>
            <person name="Banfield J.F."/>
        </authorList>
    </citation>
    <scope>NUCLEOTIDE SEQUENCE [LARGE SCALE GENOMIC DNA]</scope>
</reference>
<evidence type="ECO:0000313" key="2">
    <source>
        <dbReference type="Proteomes" id="UP000178379"/>
    </source>
</evidence>
<dbReference type="EMBL" id="MFSQ01000148">
    <property type="protein sequence ID" value="OGI37378.1"/>
    <property type="molecule type" value="Genomic_DNA"/>
</dbReference>
<sequence>MPRPTAPAAPPPVAIAGEERVGVVTHYYSHLAVAIIRMERGNLREGDTVHIKGHTSDFRQRVESMEIDHVHVMQVGAKQEFGMRVWEHAREHDVVYKVAP</sequence>
<dbReference type="SUPFAM" id="SSF50447">
    <property type="entry name" value="Translation proteins"/>
    <property type="match status" value="1"/>
</dbReference>
<evidence type="ECO:0000313" key="1">
    <source>
        <dbReference type="EMBL" id="OGI37378.1"/>
    </source>
</evidence>
<dbReference type="InterPro" id="IPR009000">
    <property type="entry name" value="Transl_B-barrel_sf"/>
</dbReference>
<dbReference type="Proteomes" id="UP000178379">
    <property type="component" value="Unassembled WGS sequence"/>
</dbReference>
<proteinExistence type="predicted"/>
<comment type="caution">
    <text evidence="1">The sequence shown here is derived from an EMBL/GenBank/DDBJ whole genome shotgun (WGS) entry which is preliminary data.</text>
</comment>
<protein>
    <recommendedName>
        <fullName evidence="3">Translation elongation factor EFTu-like domain-containing protein</fullName>
    </recommendedName>
</protein>
<dbReference type="Gene3D" id="2.40.30.10">
    <property type="entry name" value="Translation factors"/>
    <property type="match status" value="1"/>
</dbReference>
<dbReference type="AlphaFoldDB" id="A0A1F6SWT9"/>